<evidence type="ECO:0000256" key="1">
    <source>
        <dbReference type="SAM" id="MobiDB-lite"/>
    </source>
</evidence>
<keyword evidence="3" id="KW-1185">Reference proteome</keyword>
<dbReference type="InterPro" id="IPR032675">
    <property type="entry name" value="LRR_dom_sf"/>
</dbReference>
<evidence type="ECO:0000313" key="2">
    <source>
        <dbReference type="EMBL" id="KAK5092917.1"/>
    </source>
</evidence>
<gene>
    <name evidence="2" type="ORF">LTR24_004712</name>
</gene>
<evidence type="ECO:0000313" key="3">
    <source>
        <dbReference type="Proteomes" id="UP001345013"/>
    </source>
</evidence>
<name>A0ABR0KB42_9EURO</name>
<reference evidence="2 3" key="1">
    <citation type="submission" date="2023-08" db="EMBL/GenBank/DDBJ databases">
        <title>Black Yeasts Isolated from many extreme environments.</title>
        <authorList>
            <person name="Coleine C."/>
            <person name="Stajich J.E."/>
            <person name="Selbmann L."/>
        </authorList>
    </citation>
    <scope>NUCLEOTIDE SEQUENCE [LARGE SCALE GENOMIC DNA]</scope>
    <source>
        <strain evidence="2 3">CCFEE 5885</strain>
    </source>
</reference>
<dbReference type="Proteomes" id="UP001345013">
    <property type="component" value="Unassembled WGS sequence"/>
</dbReference>
<protein>
    <submittedName>
        <fullName evidence="2">Uncharacterized protein</fullName>
    </submittedName>
</protein>
<organism evidence="2 3">
    <name type="scientific">Lithohypha guttulata</name>
    <dbReference type="NCBI Taxonomy" id="1690604"/>
    <lineage>
        <taxon>Eukaryota</taxon>
        <taxon>Fungi</taxon>
        <taxon>Dikarya</taxon>
        <taxon>Ascomycota</taxon>
        <taxon>Pezizomycotina</taxon>
        <taxon>Eurotiomycetes</taxon>
        <taxon>Chaetothyriomycetidae</taxon>
        <taxon>Chaetothyriales</taxon>
        <taxon>Trichomeriaceae</taxon>
        <taxon>Lithohypha</taxon>
    </lineage>
</organism>
<proteinExistence type="predicted"/>
<dbReference type="EMBL" id="JAVRRG010000050">
    <property type="protein sequence ID" value="KAK5092917.1"/>
    <property type="molecule type" value="Genomic_DNA"/>
</dbReference>
<feature type="compositionally biased region" description="Low complexity" evidence="1">
    <location>
        <begin position="259"/>
        <end position="271"/>
    </location>
</feature>
<feature type="region of interest" description="Disordered" evidence="1">
    <location>
        <begin position="246"/>
        <end position="276"/>
    </location>
</feature>
<dbReference type="Gene3D" id="3.80.10.10">
    <property type="entry name" value="Ribonuclease Inhibitor"/>
    <property type="match status" value="1"/>
</dbReference>
<dbReference type="SUPFAM" id="SSF52058">
    <property type="entry name" value="L domain-like"/>
    <property type="match status" value="1"/>
</dbReference>
<sequence>MAILQWVERLLIPYFFETYFRSIAGAGQVWPGPPIVFPCLKELICYNKNFTFHPSGFSTALLRMSQVKKLDIRTESIEFLRIPIRPPRLEHLRHVVITCATTKSHNLSAFLQCCFDLEILEVSVKDLKWHEDNQPHVCVRDILTAIERFTSTLRVLKLYMNMADKMVGAESFRQFEGLRELSVNLGMLTNSLSSDGEVIEVVHGWTNKLPPSLKRLHVDQWKEWSGPILASLARQPPAHLPHLKAVTRGDELKAPPSPSSITSSEMSLEMSFDPEPSEPEIMTMAVRMVSFSEDGYW</sequence>
<accession>A0ABR0KB42</accession>
<comment type="caution">
    <text evidence="2">The sequence shown here is derived from an EMBL/GenBank/DDBJ whole genome shotgun (WGS) entry which is preliminary data.</text>
</comment>